<reference evidence="2 3" key="1">
    <citation type="submission" date="2021-05" db="EMBL/GenBank/DDBJ databases">
        <title>A Polyphasic approach of four new species of the genus Ohtaekwangia: Ohtaekwangia histidinii sp. nov., Ohtaekwangia cretensis sp. nov., Ohtaekwangia indiensis sp. nov., Ohtaekwangia reichenbachii sp. nov. from diverse environment.</title>
        <authorList>
            <person name="Octaviana S."/>
        </authorList>
    </citation>
    <scope>NUCLEOTIDE SEQUENCE [LARGE SCALE GENOMIC DNA]</scope>
    <source>
        <strain evidence="2 3">PWU20</strain>
    </source>
</reference>
<protein>
    <submittedName>
        <fullName evidence="2">Uncharacterized protein</fullName>
    </submittedName>
</protein>
<keyword evidence="1" id="KW-0812">Transmembrane</keyword>
<dbReference type="EMBL" id="JAHESD010000114">
    <property type="protein sequence ID" value="MBT1706448.1"/>
    <property type="molecule type" value="Genomic_DNA"/>
</dbReference>
<dbReference type="RefSeq" id="WP_254157790.1">
    <property type="nucleotide sequence ID" value="NZ_JAHESD010000114.1"/>
</dbReference>
<proteinExistence type="predicted"/>
<evidence type="ECO:0000256" key="1">
    <source>
        <dbReference type="SAM" id="Phobius"/>
    </source>
</evidence>
<feature type="transmembrane region" description="Helical" evidence="1">
    <location>
        <begin position="31"/>
        <end position="48"/>
    </location>
</feature>
<keyword evidence="1" id="KW-1133">Transmembrane helix</keyword>
<comment type="caution">
    <text evidence="2">The sequence shown here is derived from an EMBL/GenBank/DDBJ whole genome shotgun (WGS) entry which is preliminary data.</text>
</comment>
<name>A0ABS5VZE6_9BACT</name>
<feature type="transmembrane region" description="Helical" evidence="1">
    <location>
        <begin position="86"/>
        <end position="109"/>
    </location>
</feature>
<sequence>MKTIKRTLIRYIDYYLLVAGFFATYLLPVSVSPIAIAFIFILILQLIFKNRIMGFMIASAFSLVNVYLLLALLAEFDEIAIAGAEGISLILVGLSLIVLNIMVSVVMVFKYALPGEQTEFKVLQSI</sequence>
<dbReference type="Proteomes" id="UP000772618">
    <property type="component" value="Unassembled WGS sequence"/>
</dbReference>
<evidence type="ECO:0000313" key="3">
    <source>
        <dbReference type="Proteomes" id="UP000772618"/>
    </source>
</evidence>
<keyword evidence="1" id="KW-0472">Membrane</keyword>
<evidence type="ECO:0000313" key="2">
    <source>
        <dbReference type="EMBL" id="MBT1706448.1"/>
    </source>
</evidence>
<organism evidence="2 3">
    <name type="scientific">Chryseosolibacter indicus</name>
    <dbReference type="NCBI Taxonomy" id="2782351"/>
    <lineage>
        <taxon>Bacteria</taxon>
        <taxon>Pseudomonadati</taxon>
        <taxon>Bacteroidota</taxon>
        <taxon>Cytophagia</taxon>
        <taxon>Cytophagales</taxon>
        <taxon>Chryseotaleaceae</taxon>
        <taxon>Chryseosolibacter</taxon>
    </lineage>
</organism>
<accession>A0ABS5VZE6</accession>
<keyword evidence="3" id="KW-1185">Reference proteome</keyword>
<feature type="transmembrane region" description="Helical" evidence="1">
    <location>
        <begin position="55"/>
        <end position="74"/>
    </location>
</feature>
<gene>
    <name evidence="2" type="ORF">KK060_24430</name>
</gene>